<feature type="compositionally biased region" description="Low complexity" evidence="1">
    <location>
        <begin position="316"/>
        <end position="330"/>
    </location>
</feature>
<feature type="compositionally biased region" description="Low complexity" evidence="1">
    <location>
        <begin position="224"/>
        <end position="236"/>
    </location>
</feature>
<dbReference type="EMBL" id="LNIX01000017">
    <property type="protein sequence ID" value="OXA45500.1"/>
    <property type="molecule type" value="Genomic_DNA"/>
</dbReference>
<dbReference type="Proteomes" id="UP000198287">
    <property type="component" value="Unassembled WGS sequence"/>
</dbReference>
<evidence type="ECO:0000313" key="4">
    <source>
        <dbReference type="Proteomes" id="UP000198287"/>
    </source>
</evidence>
<dbReference type="STRING" id="158441.A0A226DK66"/>
<feature type="compositionally biased region" description="Polar residues" evidence="1">
    <location>
        <begin position="473"/>
        <end position="488"/>
    </location>
</feature>
<evidence type="ECO:0000259" key="2">
    <source>
        <dbReference type="PROSITE" id="PS50003"/>
    </source>
</evidence>
<gene>
    <name evidence="3" type="ORF">Fcan01_19599</name>
</gene>
<dbReference type="AlphaFoldDB" id="A0A226DK66"/>
<feature type="region of interest" description="Disordered" evidence="1">
    <location>
        <begin position="208"/>
        <end position="284"/>
    </location>
</feature>
<organism evidence="3 4">
    <name type="scientific">Folsomia candida</name>
    <name type="common">Springtail</name>
    <dbReference type="NCBI Taxonomy" id="158441"/>
    <lineage>
        <taxon>Eukaryota</taxon>
        <taxon>Metazoa</taxon>
        <taxon>Ecdysozoa</taxon>
        <taxon>Arthropoda</taxon>
        <taxon>Hexapoda</taxon>
        <taxon>Collembola</taxon>
        <taxon>Entomobryomorpha</taxon>
        <taxon>Isotomoidea</taxon>
        <taxon>Isotomidae</taxon>
        <taxon>Proisotominae</taxon>
        <taxon>Folsomia</taxon>
    </lineage>
</organism>
<feature type="region of interest" description="Disordered" evidence="1">
    <location>
        <begin position="442"/>
        <end position="504"/>
    </location>
</feature>
<keyword evidence="4" id="KW-1185">Reference proteome</keyword>
<dbReference type="Gene3D" id="2.30.29.30">
    <property type="entry name" value="Pleckstrin-homology domain (PH domain)/Phosphotyrosine-binding domain (PTB)"/>
    <property type="match status" value="1"/>
</dbReference>
<reference evidence="3 4" key="1">
    <citation type="submission" date="2015-12" db="EMBL/GenBank/DDBJ databases">
        <title>The genome of Folsomia candida.</title>
        <authorList>
            <person name="Faddeeva A."/>
            <person name="Derks M.F."/>
            <person name="Anvar Y."/>
            <person name="Smit S."/>
            <person name="Van Straalen N."/>
            <person name="Roelofs D."/>
        </authorList>
    </citation>
    <scope>NUCLEOTIDE SEQUENCE [LARGE SCALE GENOMIC DNA]</scope>
    <source>
        <strain evidence="3 4">VU population</strain>
        <tissue evidence="3">Whole body</tissue>
    </source>
</reference>
<dbReference type="OrthoDB" id="67516at2759"/>
<protein>
    <submittedName>
        <fullName evidence="3">GRB2-associated-binding protein 2</fullName>
    </submittedName>
</protein>
<comment type="caution">
    <text evidence="3">The sequence shown here is derived from an EMBL/GenBank/DDBJ whole genome shotgun (WGS) entry which is preliminary data.</text>
</comment>
<evidence type="ECO:0000313" key="3">
    <source>
        <dbReference type="EMBL" id="OXA45500.1"/>
    </source>
</evidence>
<dbReference type="GO" id="GO:0005737">
    <property type="term" value="C:cytoplasm"/>
    <property type="evidence" value="ECO:0007669"/>
    <property type="project" value="TreeGrafter"/>
</dbReference>
<dbReference type="OMA" id="QANEMKG"/>
<feature type="region of interest" description="Disordered" evidence="1">
    <location>
        <begin position="305"/>
        <end position="331"/>
    </location>
</feature>
<dbReference type="InterPro" id="IPR011993">
    <property type="entry name" value="PH-like_dom_sf"/>
</dbReference>
<name>A0A226DK66_FOLCA</name>
<dbReference type="PANTHER" id="PTHR45960:SF2">
    <property type="entry name" value="PROTEIN DAUGHTER OF SEVENLESS"/>
    <property type="match status" value="1"/>
</dbReference>
<evidence type="ECO:0000256" key="1">
    <source>
        <dbReference type="SAM" id="MobiDB-lite"/>
    </source>
</evidence>
<dbReference type="SMART" id="SM00233">
    <property type="entry name" value="PH"/>
    <property type="match status" value="1"/>
</dbReference>
<dbReference type="PROSITE" id="PS50003">
    <property type="entry name" value="PH_DOMAIN"/>
    <property type="match status" value="1"/>
</dbReference>
<feature type="domain" description="PH" evidence="2">
    <location>
        <begin position="6"/>
        <end position="113"/>
    </location>
</feature>
<feature type="compositionally biased region" description="Low complexity" evidence="1">
    <location>
        <begin position="400"/>
        <end position="418"/>
    </location>
</feature>
<dbReference type="GO" id="GO:0035591">
    <property type="term" value="F:signaling adaptor activity"/>
    <property type="evidence" value="ECO:0007669"/>
    <property type="project" value="TreeGrafter"/>
</dbReference>
<feature type="compositionally biased region" description="Low complexity" evidence="1">
    <location>
        <begin position="258"/>
        <end position="284"/>
    </location>
</feature>
<accession>A0A226DK66</accession>
<sequence>MPNLTEIVCQGWLTKSPPTRGIFRPRWRKRWFVLKGGNFIHQFVLEYYTDDSMKRLKGGINLDECMQIIGPLAVQERHKHTFQIHTTGRTYYLAAENNSEMLKWVTSLCQVCALKSADEESDAGMVFTRTGDENNKPRTPAQTVLANGVRNRIDTNESDDSSPTLSNKLPSGPYIPISECFTGKPMPLSSTSGDVTYSNSSVFQFPPKVNWATHPSQREHTDSDATPTPTPTSADSKMVTGSPAVPPPRPPKSKMNGSPVSVTVTSPPSQQASSDTAAAATTTPTDTVAAADSVAVAATDHLKSPLTPCETEDTLDSSSTCSSLHSPPSSAGAVYCNISEIDSRSAAARGTLVSSGSLNANSPTSPSELTASTTEGAPPPVVDRNLKPLRNTEPFEAKRTITTNTTSKSTTSSYASGTMTLPSRGGQYNSRQHGYAFFAGPVIDRSRKPPDGHLSLGPTPAQMKSSHGGGGRQSFSTSQHYNQRTLPSSPHRRAGPVVSPNERRPPVFHEYEQANEMKGTYLQIECQNKDAVSPKFPAPAKTMSGRRGFASIHPPIDPSGSVEYRLIDPVKTKALNRTIEDREKQLRSIRGHH</sequence>
<dbReference type="SUPFAM" id="SSF50729">
    <property type="entry name" value="PH domain-like"/>
    <property type="match status" value="1"/>
</dbReference>
<feature type="region of interest" description="Disordered" evidence="1">
    <location>
        <begin position="149"/>
        <end position="174"/>
    </location>
</feature>
<feature type="compositionally biased region" description="Polar residues" evidence="1">
    <location>
        <begin position="355"/>
        <end position="375"/>
    </location>
</feature>
<dbReference type="Pfam" id="PF00169">
    <property type="entry name" value="PH"/>
    <property type="match status" value="1"/>
</dbReference>
<dbReference type="InterPro" id="IPR001849">
    <property type="entry name" value="PH_domain"/>
</dbReference>
<dbReference type="GO" id="GO:0007165">
    <property type="term" value="P:signal transduction"/>
    <property type="evidence" value="ECO:0007669"/>
    <property type="project" value="TreeGrafter"/>
</dbReference>
<feature type="region of interest" description="Disordered" evidence="1">
    <location>
        <begin position="539"/>
        <end position="559"/>
    </location>
</feature>
<proteinExistence type="predicted"/>
<feature type="region of interest" description="Disordered" evidence="1">
    <location>
        <begin position="355"/>
        <end position="428"/>
    </location>
</feature>
<dbReference type="PANTHER" id="PTHR45960">
    <property type="entry name" value="GRB2-ASSOCIATED-BINDING PROTEIN"/>
    <property type="match status" value="1"/>
</dbReference>
<dbReference type="InterPro" id="IPR046355">
    <property type="entry name" value="Gab1-4-like"/>
</dbReference>